<protein>
    <recommendedName>
        <fullName evidence="2">Metallo-beta-lactamase domain-containing protein</fullName>
    </recommendedName>
</protein>
<organism evidence="3 4">
    <name type="scientific">Staphylotrichum longicolle</name>
    <dbReference type="NCBI Taxonomy" id="669026"/>
    <lineage>
        <taxon>Eukaryota</taxon>
        <taxon>Fungi</taxon>
        <taxon>Dikarya</taxon>
        <taxon>Ascomycota</taxon>
        <taxon>Pezizomycotina</taxon>
        <taxon>Sordariomycetes</taxon>
        <taxon>Sordariomycetidae</taxon>
        <taxon>Sordariales</taxon>
        <taxon>Chaetomiaceae</taxon>
        <taxon>Staphylotrichum</taxon>
    </lineage>
</organism>
<dbReference type="SUPFAM" id="SSF56281">
    <property type="entry name" value="Metallo-hydrolase/oxidoreductase"/>
    <property type="match status" value="1"/>
</dbReference>
<reference evidence="3" key="1">
    <citation type="submission" date="2023-02" db="EMBL/GenBank/DDBJ databases">
        <authorList>
            <person name="Palmer J.M."/>
        </authorList>
    </citation>
    <scope>NUCLEOTIDE SEQUENCE</scope>
    <source>
        <strain evidence="3">FW57</strain>
    </source>
</reference>
<dbReference type="Pfam" id="PF00753">
    <property type="entry name" value="Lactamase_B"/>
    <property type="match status" value="1"/>
</dbReference>
<gene>
    <name evidence="3" type="ORF">NEMBOFW57_010885</name>
</gene>
<name>A0AAD4ENW1_9PEZI</name>
<sequence>MGKLSLVLGAVLGGLATVFAQSISASTYAPIPTIAVGPPVNNATGWRVESFGHGAYMVTDNQYNGIFLVSDKGVIVVDAPPTLGHRLLHAIGNTTRTPITHLVYSHAHADHIGAASLIGASPQPKVTRIAHRLTKEILADLKDPGRPLPDVIFDDTYTLRVGNQTLQLSYKGLNHQPGNIFIYAPLQRVLMVVDIIFPGWAPFAYINQAEFVPGVLAAHDEILAFPFRHFVGGHLTRSGDRADVVRGKAYLDDLKANCADAIALSARDGNSLSAGPVLAAVDRADPGNAWAAFKTYLDLVTTYCANVTTEKWLGKLGAVDVWAFENAYAMVESLRIEWNVLGPFGVQPGV</sequence>
<evidence type="ECO:0000259" key="2">
    <source>
        <dbReference type="SMART" id="SM00849"/>
    </source>
</evidence>
<dbReference type="InterPro" id="IPR036866">
    <property type="entry name" value="RibonucZ/Hydroxyglut_hydro"/>
</dbReference>
<dbReference type="AlphaFoldDB" id="A0AAD4ENW1"/>
<feature type="signal peptide" evidence="1">
    <location>
        <begin position="1"/>
        <end position="20"/>
    </location>
</feature>
<dbReference type="Proteomes" id="UP001197093">
    <property type="component" value="Unassembled WGS sequence"/>
</dbReference>
<dbReference type="SMART" id="SM00849">
    <property type="entry name" value="Lactamase_B"/>
    <property type="match status" value="1"/>
</dbReference>
<comment type="caution">
    <text evidence="3">The sequence shown here is derived from an EMBL/GenBank/DDBJ whole genome shotgun (WGS) entry which is preliminary data.</text>
</comment>
<keyword evidence="4" id="KW-1185">Reference proteome</keyword>
<dbReference type="InterPro" id="IPR050855">
    <property type="entry name" value="NDM-1-like"/>
</dbReference>
<feature type="chain" id="PRO_5042108449" description="Metallo-beta-lactamase domain-containing protein" evidence="1">
    <location>
        <begin position="21"/>
        <end position="350"/>
    </location>
</feature>
<dbReference type="InterPro" id="IPR001279">
    <property type="entry name" value="Metallo-B-lactamas"/>
</dbReference>
<proteinExistence type="predicted"/>
<evidence type="ECO:0000256" key="1">
    <source>
        <dbReference type="SAM" id="SignalP"/>
    </source>
</evidence>
<evidence type="ECO:0000313" key="4">
    <source>
        <dbReference type="Proteomes" id="UP001197093"/>
    </source>
</evidence>
<feature type="domain" description="Metallo-beta-lactamase" evidence="2">
    <location>
        <begin position="62"/>
        <end position="234"/>
    </location>
</feature>
<dbReference type="Gene3D" id="3.60.15.10">
    <property type="entry name" value="Ribonuclease Z/Hydroxyacylglutathione hydrolase-like"/>
    <property type="match status" value="1"/>
</dbReference>
<dbReference type="EMBL" id="JAHCVI010000006">
    <property type="protein sequence ID" value="KAG7284510.1"/>
    <property type="molecule type" value="Genomic_DNA"/>
</dbReference>
<dbReference type="CDD" id="cd16276">
    <property type="entry name" value="metallo-hydrolase-like_MBL-fold"/>
    <property type="match status" value="1"/>
</dbReference>
<accession>A0AAD4ENW1</accession>
<dbReference type="PANTHER" id="PTHR42951:SF4">
    <property type="entry name" value="ACYL-COENZYME A THIOESTERASE MBLAC2"/>
    <property type="match status" value="1"/>
</dbReference>
<dbReference type="PANTHER" id="PTHR42951">
    <property type="entry name" value="METALLO-BETA-LACTAMASE DOMAIN-CONTAINING"/>
    <property type="match status" value="1"/>
</dbReference>
<evidence type="ECO:0000313" key="3">
    <source>
        <dbReference type="EMBL" id="KAG7284510.1"/>
    </source>
</evidence>
<keyword evidence="1" id="KW-0732">Signal</keyword>